<dbReference type="PANTHER" id="PTHR21143:SF104">
    <property type="entry name" value="GUSTATORY RECEPTOR 8A-RELATED"/>
    <property type="match status" value="1"/>
</dbReference>
<evidence type="ECO:0000313" key="2">
    <source>
        <dbReference type="EMBL" id="KAJ3645166.1"/>
    </source>
</evidence>
<dbReference type="GO" id="GO:0030425">
    <property type="term" value="C:dendrite"/>
    <property type="evidence" value="ECO:0007669"/>
    <property type="project" value="TreeGrafter"/>
</dbReference>
<comment type="caution">
    <text evidence="2">The sequence shown here is derived from an EMBL/GenBank/DDBJ whole genome shotgun (WGS) entry which is preliminary data.</text>
</comment>
<feature type="transmembrane region" description="Helical" evidence="1">
    <location>
        <begin position="255"/>
        <end position="275"/>
    </location>
</feature>
<organism evidence="2 3">
    <name type="scientific">Zophobas morio</name>
    <dbReference type="NCBI Taxonomy" id="2755281"/>
    <lineage>
        <taxon>Eukaryota</taxon>
        <taxon>Metazoa</taxon>
        <taxon>Ecdysozoa</taxon>
        <taxon>Arthropoda</taxon>
        <taxon>Hexapoda</taxon>
        <taxon>Insecta</taxon>
        <taxon>Pterygota</taxon>
        <taxon>Neoptera</taxon>
        <taxon>Endopterygota</taxon>
        <taxon>Coleoptera</taxon>
        <taxon>Polyphaga</taxon>
        <taxon>Cucujiformia</taxon>
        <taxon>Tenebrionidae</taxon>
        <taxon>Zophobas</taxon>
    </lineage>
</organism>
<dbReference type="Proteomes" id="UP001168821">
    <property type="component" value="Unassembled WGS sequence"/>
</dbReference>
<keyword evidence="3" id="KW-1185">Reference proteome</keyword>
<dbReference type="PANTHER" id="PTHR21143">
    <property type="entry name" value="INVERTEBRATE GUSTATORY RECEPTOR"/>
    <property type="match status" value="1"/>
</dbReference>
<evidence type="ECO:0008006" key="4">
    <source>
        <dbReference type="Google" id="ProtNLM"/>
    </source>
</evidence>
<dbReference type="AlphaFoldDB" id="A0AA38HX50"/>
<feature type="transmembrane region" description="Helical" evidence="1">
    <location>
        <begin position="327"/>
        <end position="348"/>
    </location>
</feature>
<dbReference type="GO" id="GO:0008049">
    <property type="term" value="P:male courtship behavior"/>
    <property type="evidence" value="ECO:0007669"/>
    <property type="project" value="TreeGrafter"/>
</dbReference>
<dbReference type="EMBL" id="JALNTZ010000007">
    <property type="protein sequence ID" value="KAJ3645166.1"/>
    <property type="molecule type" value="Genomic_DNA"/>
</dbReference>
<proteinExistence type="predicted"/>
<feature type="transmembrane region" description="Helical" evidence="1">
    <location>
        <begin position="120"/>
        <end position="141"/>
    </location>
</feature>
<dbReference type="GO" id="GO:0007635">
    <property type="term" value="P:chemosensory behavior"/>
    <property type="evidence" value="ECO:0007669"/>
    <property type="project" value="TreeGrafter"/>
</dbReference>
<name>A0AA38HX50_9CUCU</name>
<gene>
    <name evidence="2" type="ORF">Zmor_022847</name>
</gene>
<keyword evidence="1" id="KW-1133">Transmembrane helix</keyword>
<dbReference type="GO" id="GO:0030424">
    <property type="term" value="C:axon"/>
    <property type="evidence" value="ECO:0007669"/>
    <property type="project" value="TreeGrafter"/>
</dbReference>
<keyword evidence="1" id="KW-0812">Transmembrane</keyword>
<feature type="transmembrane region" description="Helical" evidence="1">
    <location>
        <begin position="147"/>
        <end position="171"/>
    </location>
</feature>
<protein>
    <recommendedName>
        <fullName evidence="4">Gustatory receptor</fullName>
    </recommendedName>
</protein>
<keyword evidence="1" id="KW-0472">Membrane</keyword>
<reference evidence="2" key="1">
    <citation type="journal article" date="2023" name="G3 (Bethesda)">
        <title>Whole genome assemblies of Zophobas morio and Tenebrio molitor.</title>
        <authorList>
            <person name="Kaur S."/>
            <person name="Stinson S.A."/>
            <person name="diCenzo G.C."/>
        </authorList>
    </citation>
    <scope>NUCLEOTIDE SEQUENCE</scope>
    <source>
        <strain evidence="2">QUZm001</strain>
    </source>
</reference>
<sequence length="349" mass="40790">MSSKHLSLYQNLGKICGYAPWNYTQSASVFEKLYSLILTTFYVIGFFISIDKKITLDYRKYGQFEIFTNVFLDSLFLLHSVQITVGPTFLKRKKWRKMLRNLHLTKSDTKTRTYLPHFELLVTQVVIFVQLIYSVTTWVNIWGWNHFTAYITFHVFSYLLISYNFYIIAFLRCLVLRYKEIKHNCDVSVSVAKIEEKLLILSETVDLFSDVFGWSIIINITNTTLLLADLTVVFISGEMNFGTDVDNLKVVIHYSLEMLFFIVPLIVILLYCQYIPEEAETVWKKYQSEVTDPALEYDDNRNTMSIMVPMFTTNGYFILNRAVIMKIFAFFTTYVIVALQFGGTIILLD</sequence>
<feature type="transmembrane region" description="Helical" evidence="1">
    <location>
        <begin position="33"/>
        <end position="50"/>
    </location>
</feature>
<dbReference type="GO" id="GO:0043025">
    <property type="term" value="C:neuronal cell body"/>
    <property type="evidence" value="ECO:0007669"/>
    <property type="project" value="TreeGrafter"/>
</dbReference>
<feature type="transmembrane region" description="Helical" evidence="1">
    <location>
        <begin position="211"/>
        <end position="235"/>
    </location>
</feature>
<evidence type="ECO:0000256" key="1">
    <source>
        <dbReference type="SAM" id="Phobius"/>
    </source>
</evidence>
<evidence type="ECO:0000313" key="3">
    <source>
        <dbReference type="Proteomes" id="UP001168821"/>
    </source>
</evidence>
<accession>A0AA38HX50</accession>